<comment type="caution">
    <text evidence="2">The sequence shown here is derived from an EMBL/GenBank/DDBJ whole genome shotgun (WGS) entry which is preliminary data.</text>
</comment>
<dbReference type="EMBL" id="LAVV01010157">
    <property type="protein sequence ID" value="KNZ49481.1"/>
    <property type="molecule type" value="Genomic_DNA"/>
</dbReference>
<accession>A0A0L6ULT5</accession>
<keyword evidence="3" id="KW-1185">Reference proteome</keyword>
<dbReference type="AlphaFoldDB" id="A0A0L6ULT5"/>
<feature type="compositionally biased region" description="Basic and acidic residues" evidence="1">
    <location>
        <begin position="123"/>
        <end position="138"/>
    </location>
</feature>
<evidence type="ECO:0000313" key="3">
    <source>
        <dbReference type="Proteomes" id="UP000037035"/>
    </source>
</evidence>
<evidence type="ECO:0000256" key="1">
    <source>
        <dbReference type="SAM" id="MobiDB-lite"/>
    </source>
</evidence>
<sequence>MVNTSCNFPRKTYTLWGRPQSVACSCLTSGLKSPAFQSGRCLVLPSTSAPKVSLVGAFSSATESRFNMLESQLLMEKLHLEQEDPQAAKTELMQEKQVTQSKACKEDCWTKQLEWEKEKYAQEEAHEKSKEEKEEHLRNEKKKCSFSSLSRVRLWPAK</sequence>
<dbReference type="Proteomes" id="UP000037035">
    <property type="component" value="Unassembled WGS sequence"/>
</dbReference>
<proteinExistence type="predicted"/>
<organism evidence="2 3">
    <name type="scientific">Puccinia sorghi</name>
    <dbReference type="NCBI Taxonomy" id="27349"/>
    <lineage>
        <taxon>Eukaryota</taxon>
        <taxon>Fungi</taxon>
        <taxon>Dikarya</taxon>
        <taxon>Basidiomycota</taxon>
        <taxon>Pucciniomycotina</taxon>
        <taxon>Pucciniomycetes</taxon>
        <taxon>Pucciniales</taxon>
        <taxon>Pucciniaceae</taxon>
        <taxon>Puccinia</taxon>
    </lineage>
</organism>
<protein>
    <submittedName>
        <fullName evidence="2">Uncharacterized protein</fullName>
    </submittedName>
</protein>
<name>A0A0L6ULT5_9BASI</name>
<dbReference type="VEuPathDB" id="FungiDB:VP01_4993g2"/>
<gene>
    <name evidence="2" type="ORF">VP01_4993g2</name>
</gene>
<reference evidence="2 3" key="1">
    <citation type="submission" date="2015-08" db="EMBL/GenBank/DDBJ databases">
        <title>Next Generation Sequencing and Analysis of the Genome of Puccinia sorghi L Schw, the Causal Agent of Maize Common Rust.</title>
        <authorList>
            <person name="Rochi L."/>
            <person name="Burguener G."/>
            <person name="Darino M."/>
            <person name="Turjanski A."/>
            <person name="Kreff E."/>
            <person name="Dieguez M.J."/>
            <person name="Sacco F."/>
        </authorList>
    </citation>
    <scope>NUCLEOTIDE SEQUENCE [LARGE SCALE GENOMIC DNA]</scope>
    <source>
        <strain evidence="2 3">RO10H11247</strain>
    </source>
</reference>
<feature type="region of interest" description="Disordered" evidence="1">
    <location>
        <begin position="123"/>
        <end position="143"/>
    </location>
</feature>
<evidence type="ECO:0000313" key="2">
    <source>
        <dbReference type="EMBL" id="KNZ49481.1"/>
    </source>
</evidence>